<dbReference type="InterPro" id="IPR007138">
    <property type="entry name" value="ABM_dom"/>
</dbReference>
<dbReference type="InterPro" id="IPR011008">
    <property type="entry name" value="Dimeric_a/b-barrel"/>
</dbReference>
<dbReference type="SUPFAM" id="SSF54909">
    <property type="entry name" value="Dimeric alpha+beta barrel"/>
    <property type="match status" value="1"/>
</dbReference>
<dbReference type="Gene3D" id="3.30.70.100">
    <property type="match status" value="1"/>
</dbReference>
<dbReference type="HOGENOM" id="CLU_2302689_0_0_6"/>
<reference evidence="2" key="1">
    <citation type="submission" date="2015-03" db="EMBL/GenBank/DDBJ databases">
        <title>Draft genome sequence of Mizugakiibacter sediminis skMP5.</title>
        <authorList>
            <person name="Watanabe T."/>
            <person name="Kojima H."/>
            <person name="Fukui M."/>
        </authorList>
    </citation>
    <scope>NUCLEOTIDE SEQUENCE</scope>
    <source>
        <strain evidence="2">SkMP5</strain>
    </source>
</reference>
<dbReference type="STRING" id="1475481.GCA_000953855_01460"/>
<protein>
    <recommendedName>
        <fullName evidence="1">ABM domain-containing protein</fullName>
    </recommendedName>
</protein>
<organism evidence="3">
    <name type="scientific">Mizugakiibacter sediminis</name>
    <dbReference type="NCBI Taxonomy" id="1475481"/>
    <lineage>
        <taxon>Bacteria</taxon>
        <taxon>Pseudomonadati</taxon>
        <taxon>Pseudomonadota</taxon>
        <taxon>Gammaproteobacteria</taxon>
        <taxon>Lysobacterales</taxon>
        <taxon>Rhodanobacteraceae</taxon>
        <taxon>Mizugakiibacter</taxon>
    </lineage>
</organism>
<accession>A0A0K8QMQ4</accession>
<sequence length="100" mass="11096">MYVIVWEYEVRAGAAAAFERLYGADGGWAALFRRHPGYLGTELLGDAQAPGRYLTIDRWRSPAEYQACLAAARADYATLDAEGDALTLHERCLGRFRAPD</sequence>
<dbReference type="EMBL" id="DF970189">
    <property type="protein sequence ID" value="GAP66133.1"/>
    <property type="molecule type" value="Genomic_DNA"/>
</dbReference>
<dbReference type="Proteomes" id="UP000253740">
    <property type="component" value="Unassembled WGS sequence"/>
</dbReference>
<dbReference type="Pfam" id="PF03992">
    <property type="entry name" value="ABM"/>
    <property type="match status" value="1"/>
</dbReference>
<gene>
    <name evidence="2" type="ORF">MBSD_1928</name>
    <name evidence="3" type="ORF">MBSD_n1435</name>
</gene>
<dbReference type="EMBL" id="DF952380">
    <property type="protein sequence ID" value="GAN45381.1"/>
    <property type="molecule type" value="Genomic_DNA"/>
</dbReference>
<dbReference type="OrthoDB" id="120886at2"/>
<name>A0A0K8QMQ4_9GAMM</name>
<reference evidence="3" key="2">
    <citation type="submission" date="2015-08" db="EMBL/GenBank/DDBJ databases">
        <title>Complete DNA Sequence of Pseudomonas syringae pv. actinidiae, the Causal Agent of Kiwifruit Canker Disease.</title>
        <authorList>
            <person name="Rikkerink E.H.A."/>
            <person name="Fineran P.C."/>
        </authorList>
    </citation>
    <scope>NUCLEOTIDE SEQUENCE</scope>
    <source>
        <strain evidence="3">SkMP5</strain>
    </source>
</reference>
<feature type="domain" description="ABM" evidence="1">
    <location>
        <begin position="1"/>
        <end position="68"/>
    </location>
</feature>
<dbReference type="AlphaFoldDB" id="A0A0K8QMQ4"/>
<evidence type="ECO:0000313" key="4">
    <source>
        <dbReference type="Proteomes" id="UP000253740"/>
    </source>
</evidence>
<evidence type="ECO:0000259" key="1">
    <source>
        <dbReference type="Pfam" id="PF03992"/>
    </source>
</evidence>
<evidence type="ECO:0000313" key="3">
    <source>
        <dbReference type="EMBL" id="GAP66133.1"/>
    </source>
</evidence>
<dbReference type="RefSeq" id="WP_062536536.1">
    <property type="nucleotide sequence ID" value="NZ_DF970189.1"/>
</dbReference>
<evidence type="ECO:0000313" key="2">
    <source>
        <dbReference type="EMBL" id="GAN45381.1"/>
    </source>
</evidence>
<keyword evidence="4" id="KW-1185">Reference proteome</keyword>
<proteinExistence type="predicted"/>